<evidence type="ECO:0000256" key="1">
    <source>
        <dbReference type="ARBA" id="ARBA00022679"/>
    </source>
</evidence>
<dbReference type="RefSeq" id="XP_008447661.2">
    <property type="nucleotide sequence ID" value="XM_008449439.2"/>
</dbReference>
<gene>
    <name evidence="5" type="primary">LOC103490070</name>
</gene>
<dbReference type="GO" id="GO:0002143">
    <property type="term" value="P:tRNA wobble position uridine thiolation"/>
    <property type="evidence" value="ECO:0007669"/>
    <property type="project" value="TreeGrafter"/>
</dbReference>
<keyword evidence="1" id="KW-0808">Transferase</keyword>
<proteinExistence type="inferred from homology"/>
<protein>
    <submittedName>
        <fullName evidence="5">Cytoplasmic tRNA 2-thiolation protein 1-like</fullName>
    </submittedName>
</protein>
<dbReference type="InParanoid" id="A0A1S3BIV7"/>
<evidence type="ECO:0000256" key="2">
    <source>
        <dbReference type="RuleBase" id="RU004241"/>
    </source>
</evidence>
<reference evidence="5" key="1">
    <citation type="submission" date="2025-08" db="UniProtKB">
        <authorList>
            <consortium name="RefSeq"/>
        </authorList>
    </citation>
    <scope>IDENTIFICATION</scope>
    <source>
        <tissue evidence="5">Stem</tissue>
    </source>
</reference>
<dbReference type="SUPFAM" id="SSF48113">
    <property type="entry name" value="Heme-dependent peroxidases"/>
    <property type="match status" value="1"/>
</dbReference>
<dbReference type="InterPro" id="IPR014729">
    <property type="entry name" value="Rossmann-like_a/b/a_fold"/>
</dbReference>
<accession>A0A1S3BIV7</accession>
<dbReference type="GO" id="GO:0000049">
    <property type="term" value="F:tRNA binding"/>
    <property type="evidence" value="ECO:0007669"/>
    <property type="project" value="TreeGrafter"/>
</dbReference>
<name>A0A1S3BIV7_CUCME</name>
<dbReference type="GO" id="GO:0002144">
    <property type="term" value="C:cytosolic tRNA wobble base thiouridylase complex"/>
    <property type="evidence" value="ECO:0007669"/>
    <property type="project" value="TreeGrafter"/>
</dbReference>
<dbReference type="AlphaFoldDB" id="A0A1S3BIV7"/>
<evidence type="ECO:0000313" key="5">
    <source>
        <dbReference type="RefSeq" id="XP_008447661.2"/>
    </source>
</evidence>
<dbReference type="InterPro" id="IPR002016">
    <property type="entry name" value="Haem_peroxidase"/>
</dbReference>
<keyword evidence="4" id="KW-1185">Reference proteome</keyword>
<comment type="similarity">
    <text evidence="2">Belongs to the peroxidase family.</text>
</comment>
<dbReference type="Pfam" id="PF00141">
    <property type="entry name" value="peroxidase"/>
    <property type="match status" value="1"/>
</dbReference>
<dbReference type="GeneID" id="103490070"/>
<dbReference type="GO" id="GO:0004601">
    <property type="term" value="F:peroxidase activity"/>
    <property type="evidence" value="ECO:0007669"/>
    <property type="project" value="InterPro"/>
</dbReference>
<dbReference type="Proteomes" id="UP001652600">
    <property type="component" value="Chromosome 4"/>
</dbReference>
<evidence type="ECO:0000259" key="3">
    <source>
        <dbReference type="PROSITE" id="PS50873"/>
    </source>
</evidence>
<dbReference type="eggNOG" id="KOG2840">
    <property type="taxonomic scope" value="Eukaryota"/>
</dbReference>
<dbReference type="GO" id="GO:0016740">
    <property type="term" value="F:transferase activity"/>
    <property type="evidence" value="ECO:0007669"/>
    <property type="project" value="UniProtKB-KW"/>
</dbReference>
<evidence type="ECO:0000313" key="4">
    <source>
        <dbReference type="Proteomes" id="UP001652600"/>
    </source>
</evidence>
<dbReference type="Gene3D" id="3.40.50.620">
    <property type="entry name" value="HUPs"/>
    <property type="match status" value="1"/>
</dbReference>
<organism evidence="4 5">
    <name type="scientific">Cucumis melo</name>
    <name type="common">Muskmelon</name>
    <dbReference type="NCBI Taxonomy" id="3656"/>
    <lineage>
        <taxon>Eukaryota</taxon>
        <taxon>Viridiplantae</taxon>
        <taxon>Streptophyta</taxon>
        <taxon>Embryophyta</taxon>
        <taxon>Tracheophyta</taxon>
        <taxon>Spermatophyta</taxon>
        <taxon>Magnoliopsida</taxon>
        <taxon>eudicotyledons</taxon>
        <taxon>Gunneridae</taxon>
        <taxon>Pentapetalae</taxon>
        <taxon>rosids</taxon>
        <taxon>fabids</taxon>
        <taxon>Cucurbitales</taxon>
        <taxon>Cucurbitaceae</taxon>
        <taxon>Benincaseae</taxon>
        <taxon>Cucumis</taxon>
    </lineage>
</organism>
<dbReference type="GO" id="GO:0006979">
    <property type="term" value="P:response to oxidative stress"/>
    <property type="evidence" value="ECO:0007669"/>
    <property type="project" value="InterPro"/>
</dbReference>
<feature type="domain" description="Plant heme peroxidase family profile" evidence="3">
    <location>
        <begin position="5"/>
        <end position="134"/>
    </location>
</feature>
<dbReference type="PANTHER" id="PTHR11807">
    <property type="entry name" value="ATPASES OF THE PP SUPERFAMILY-RELATED"/>
    <property type="match status" value="1"/>
</dbReference>
<dbReference type="GO" id="GO:0020037">
    <property type="term" value="F:heme binding"/>
    <property type="evidence" value="ECO:0007669"/>
    <property type="project" value="InterPro"/>
</dbReference>
<sequence length="134" mass="14229">MHIQTLSPVLTLAIASNSAIVLAGGRGWEVQLERRDSRIAYRSGAVSNLQSPFEPLANLTIKFVNVGLNSTNLVSLSGIALDSGVALLKVVKLATGHNAIDMVGTILLNILRGDIARLSRCTTLITDEDGPIPR</sequence>
<dbReference type="PROSITE" id="PS50873">
    <property type="entry name" value="PEROXIDASE_4"/>
    <property type="match status" value="1"/>
</dbReference>
<dbReference type="KEGG" id="cmo:103490070"/>
<dbReference type="InterPro" id="IPR010255">
    <property type="entry name" value="Haem_peroxidase_sf"/>
</dbReference>
<dbReference type="Gene3D" id="1.10.520.10">
    <property type="match status" value="1"/>
</dbReference>
<dbReference type="GO" id="GO:0005739">
    <property type="term" value="C:mitochondrion"/>
    <property type="evidence" value="ECO:0007669"/>
    <property type="project" value="TreeGrafter"/>
</dbReference>
<dbReference type="PANTHER" id="PTHR11807:SF12">
    <property type="entry name" value="CYTOPLASMIC TRNA 2-THIOLATION PROTEIN 1"/>
    <property type="match status" value="1"/>
</dbReference>